<proteinExistence type="predicted"/>
<sequence>MRRNSNERLELFDNRKDLKRHSIGGYSHSQQIKVSPEDRAAIKIQSEIRGYLTRKHLENEKKQNKNAATKIQAYIRGYLTRKHLEEKGVIITPPRSRTSTNARYEIENN</sequence>
<dbReference type="SMART" id="SM00015">
    <property type="entry name" value="IQ"/>
    <property type="match status" value="2"/>
</dbReference>
<keyword evidence="2" id="KW-1185">Reference proteome</keyword>
<dbReference type="InterPro" id="IPR000048">
    <property type="entry name" value="IQ_motif_EF-hand-BS"/>
</dbReference>
<gene>
    <name evidence="1" type="ORF">Mgra_00008983</name>
</gene>
<dbReference type="PROSITE" id="PS50096">
    <property type="entry name" value="IQ"/>
    <property type="match status" value="2"/>
</dbReference>
<dbReference type="InterPro" id="IPR027417">
    <property type="entry name" value="P-loop_NTPase"/>
</dbReference>
<dbReference type="SUPFAM" id="SSF52540">
    <property type="entry name" value="P-loop containing nucleoside triphosphate hydrolases"/>
    <property type="match status" value="1"/>
</dbReference>
<dbReference type="AlphaFoldDB" id="A0A8S9ZE74"/>
<evidence type="ECO:0000313" key="2">
    <source>
        <dbReference type="Proteomes" id="UP000605970"/>
    </source>
</evidence>
<evidence type="ECO:0000313" key="1">
    <source>
        <dbReference type="EMBL" id="KAF7630000.1"/>
    </source>
</evidence>
<dbReference type="FunFam" id="1.20.5.190:FF:000055">
    <property type="entry name" value="Putative microtubule-associated protein futsch"/>
    <property type="match status" value="1"/>
</dbReference>
<dbReference type="Pfam" id="PF00612">
    <property type="entry name" value="IQ"/>
    <property type="match status" value="2"/>
</dbReference>
<reference evidence="1" key="1">
    <citation type="journal article" date="2020" name="Ecol. Evol.">
        <title>Genome structure and content of the rice root-knot nematode (Meloidogyne graminicola).</title>
        <authorList>
            <person name="Phan N.T."/>
            <person name="Danchin E.G.J."/>
            <person name="Klopp C."/>
            <person name="Perfus-Barbeoch L."/>
            <person name="Kozlowski D.K."/>
            <person name="Koutsovoulos G.D."/>
            <person name="Lopez-Roques C."/>
            <person name="Bouchez O."/>
            <person name="Zahm M."/>
            <person name="Besnard G."/>
            <person name="Bellafiore S."/>
        </authorList>
    </citation>
    <scope>NUCLEOTIDE SEQUENCE</scope>
    <source>
        <strain evidence="1">VN-18</strain>
    </source>
</reference>
<dbReference type="OrthoDB" id="252964at2759"/>
<dbReference type="Proteomes" id="UP000605970">
    <property type="component" value="Unassembled WGS sequence"/>
</dbReference>
<protein>
    <submittedName>
        <fullName evidence="1">RIIa domain-containing protein</fullName>
    </submittedName>
</protein>
<dbReference type="CDD" id="cd23767">
    <property type="entry name" value="IQCD"/>
    <property type="match status" value="2"/>
</dbReference>
<dbReference type="EMBL" id="JABEBT010000132">
    <property type="protein sequence ID" value="KAF7630000.1"/>
    <property type="molecule type" value="Genomic_DNA"/>
</dbReference>
<accession>A0A8S9ZE74</accession>
<dbReference type="Gene3D" id="1.20.5.190">
    <property type="match status" value="1"/>
</dbReference>
<name>A0A8S9ZE74_9BILA</name>
<organism evidence="1 2">
    <name type="scientific">Meloidogyne graminicola</name>
    <dbReference type="NCBI Taxonomy" id="189291"/>
    <lineage>
        <taxon>Eukaryota</taxon>
        <taxon>Metazoa</taxon>
        <taxon>Ecdysozoa</taxon>
        <taxon>Nematoda</taxon>
        <taxon>Chromadorea</taxon>
        <taxon>Rhabditida</taxon>
        <taxon>Tylenchina</taxon>
        <taxon>Tylenchomorpha</taxon>
        <taxon>Tylenchoidea</taxon>
        <taxon>Meloidogynidae</taxon>
        <taxon>Meloidogyninae</taxon>
        <taxon>Meloidogyne</taxon>
    </lineage>
</organism>
<comment type="caution">
    <text evidence="1">The sequence shown here is derived from an EMBL/GenBank/DDBJ whole genome shotgun (WGS) entry which is preliminary data.</text>
</comment>